<evidence type="ECO:0000256" key="1">
    <source>
        <dbReference type="ARBA" id="ARBA00022857"/>
    </source>
</evidence>
<name>A0AAD5J3M6_ACENE</name>
<gene>
    <name evidence="3" type="ORF">LWI28_002772</name>
</gene>
<evidence type="ECO:0000313" key="4">
    <source>
        <dbReference type="Proteomes" id="UP001064489"/>
    </source>
</evidence>
<dbReference type="EMBL" id="JAJSOW010000100">
    <property type="protein sequence ID" value="KAI9184948.1"/>
    <property type="molecule type" value="Genomic_DNA"/>
</dbReference>
<dbReference type="InterPro" id="IPR036812">
    <property type="entry name" value="NAD(P)_OxRdtase_dom_sf"/>
</dbReference>
<dbReference type="SUPFAM" id="SSF51430">
    <property type="entry name" value="NAD(P)-linked oxidoreductase"/>
    <property type="match status" value="1"/>
</dbReference>
<dbReference type="AlphaFoldDB" id="A0AAD5J3M6"/>
<dbReference type="GO" id="GO:0005737">
    <property type="term" value="C:cytoplasm"/>
    <property type="evidence" value="ECO:0007669"/>
    <property type="project" value="TreeGrafter"/>
</dbReference>
<keyword evidence="2" id="KW-0560">Oxidoreductase</keyword>
<dbReference type="GO" id="GO:0016491">
    <property type="term" value="F:oxidoreductase activity"/>
    <property type="evidence" value="ECO:0007669"/>
    <property type="project" value="UniProtKB-KW"/>
</dbReference>
<keyword evidence="1" id="KW-0521">NADP</keyword>
<evidence type="ECO:0000313" key="3">
    <source>
        <dbReference type="EMBL" id="KAI9184948.1"/>
    </source>
</evidence>
<protein>
    <submittedName>
        <fullName evidence="3">Uncharacterized protein</fullName>
    </submittedName>
</protein>
<dbReference type="Gene3D" id="3.20.20.100">
    <property type="entry name" value="NADP-dependent oxidoreductase domain"/>
    <property type="match status" value="1"/>
</dbReference>
<reference evidence="3" key="1">
    <citation type="journal article" date="2022" name="Plant J.">
        <title>Strategies of tolerance reflected in two North American maple genomes.</title>
        <authorList>
            <person name="McEvoy S.L."/>
            <person name="Sezen U.U."/>
            <person name="Trouern-Trend A."/>
            <person name="McMahon S.M."/>
            <person name="Schaberg P.G."/>
            <person name="Yang J."/>
            <person name="Wegrzyn J.L."/>
            <person name="Swenson N.G."/>
        </authorList>
    </citation>
    <scope>NUCLEOTIDE SEQUENCE</scope>
    <source>
        <strain evidence="3">91603</strain>
    </source>
</reference>
<accession>A0AAD5J3M6</accession>
<evidence type="ECO:0000256" key="2">
    <source>
        <dbReference type="ARBA" id="ARBA00023002"/>
    </source>
</evidence>
<dbReference type="InterPro" id="IPR050791">
    <property type="entry name" value="Aldo-Keto_reductase"/>
</dbReference>
<comment type="caution">
    <text evidence="3">The sequence shown here is derived from an EMBL/GenBank/DDBJ whole genome shotgun (WGS) entry which is preliminary data.</text>
</comment>
<sequence length="125" mass="14357">MTLRVRKQSAEIVLDDQEEDVSLSKIRLRRWRMAFRAIYFTRVLVSLTRKMELGIGIVPYSPLGKGFFGGRAVVESIPANSFLPSLPRFTGENFDKNKILYWKIEKLAETNGCTTSTCMDSFSRR</sequence>
<dbReference type="PANTHER" id="PTHR43625">
    <property type="entry name" value="AFLATOXIN B1 ALDEHYDE REDUCTASE"/>
    <property type="match status" value="1"/>
</dbReference>
<organism evidence="3 4">
    <name type="scientific">Acer negundo</name>
    <name type="common">Box elder</name>
    <dbReference type="NCBI Taxonomy" id="4023"/>
    <lineage>
        <taxon>Eukaryota</taxon>
        <taxon>Viridiplantae</taxon>
        <taxon>Streptophyta</taxon>
        <taxon>Embryophyta</taxon>
        <taxon>Tracheophyta</taxon>
        <taxon>Spermatophyta</taxon>
        <taxon>Magnoliopsida</taxon>
        <taxon>eudicotyledons</taxon>
        <taxon>Gunneridae</taxon>
        <taxon>Pentapetalae</taxon>
        <taxon>rosids</taxon>
        <taxon>malvids</taxon>
        <taxon>Sapindales</taxon>
        <taxon>Sapindaceae</taxon>
        <taxon>Hippocastanoideae</taxon>
        <taxon>Acereae</taxon>
        <taxon>Acer</taxon>
    </lineage>
</organism>
<proteinExistence type="predicted"/>
<keyword evidence="4" id="KW-1185">Reference proteome</keyword>
<dbReference type="Proteomes" id="UP001064489">
    <property type="component" value="Chromosome 3"/>
</dbReference>
<dbReference type="PANTHER" id="PTHR43625:SF81">
    <property type="entry name" value="OS01G0618100 PROTEIN"/>
    <property type="match status" value="1"/>
</dbReference>
<reference evidence="3" key="2">
    <citation type="submission" date="2023-02" db="EMBL/GenBank/DDBJ databases">
        <authorList>
            <person name="Swenson N.G."/>
            <person name="Wegrzyn J.L."/>
            <person name="Mcevoy S.L."/>
        </authorList>
    </citation>
    <scope>NUCLEOTIDE SEQUENCE</scope>
    <source>
        <strain evidence="3">91603</strain>
        <tissue evidence="3">Leaf</tissue>
    </source>
</reference>